<comment type="caution">
    <text evidence="2">The sequence shown here is derived from an EMBL/GenBank/DDBJ whole genome shotgun (WGS) entry which is preliminary data.</text>
</comment>
<dbReference type="SUPFAM" id="SSF53756">
    <property type="entry name" value="UDP-Glycosyltransferase/glycogen phosphorylase"/>
    <property type="match status" value="1"/>
</dbReference>
<dbReference type="Proteomes" id="UP000321436">
    <property type="component" value="Unassembled WGS sequence"/>
</dbReference>
<dbReference type="AlphaFoldDB" id="A0A512RGE4"/>
<evidence type="ECO:0000259" key="1">
    <source>
        <dbReference type="Pfam" id="PF00534"/>
    </source>
</evidence>
<organism evidence="2 3">
    <name type="scientific">Chitinophaga cymbidii</name>
    <dbReference type="NCBI Taxonomy" id="1096750"/>
    <lineage>
        <taxon>Bacteria</taxon>
        <taxon>Pseudomonadati</taxon>
        <taxon>Bacteroidota</taxon>
        <taxon>Chitinophagia</taxon>
        <taxon>Chitinophagales</taxon>
        <taxon>Chitinophagaceae</taxon>
        <taxon>Chitinophaga</taxon>
    </lineage>
</organism>
<dbReference type="OrthoDB" id="9790710at2"/>
<reference evidence="2 3" key="1">
    <citation type="submission" date="2019-07" db="EMBL/GenBank/DDBJ databases">
        <title>Whole genome shotgun sequence of Chitinophaga cymbidii NBRC 109752.</title>
        <authorList>
            <person name="Hosoyama A."/>
            <person name="Uohara A."/>
            <person name="Ohji S."/>
            <person name="Ichikawa N."/>
        </authorList>
    </citation>
    <scope>NUCLEOTIDE SEQUENCE [LARGE SCALE GENOMIC DNA]</scope>
    <source>
        <strain evidence="2 3">NBRC 109752</strain>
    </source>
</reference>
<sequence>MSKKTLILFTIAFPYNKEVENTFITPELDALAEEFEKIYFVPTQIEGNLKQKLPLNSFIVTTYARKIKRFSFLLYAFLLAFTRKYTWEELFFLLREFHFRKFLRWAKASAWGQATASWIEEFLLEEKIDINNTLLYTYWFNNITSGLIFYKLNKSVDISVVTRAHGGDLYEERFNPKYFPYRPFVLKHIKRVYLISEQGKKYLSDKYPKWISKFAVARLGVTFHAHTTPIPKAQMPIRIVSCSSLIPIKRVEMIFDAINSLDTTNIEWIHFGNGPLYKELNAIILENKHQNISVQLKGFIDNQDIFQFYKNNYIDLFVNASTTEGVPVSIMEAQSFGIPVIAPNIGGISEIVNQETGFLINNLASSSEIRNQINNYIANRDTWTSKRDAIKQFCFDNYDSSINAQIFIKLINSNY</sequence>
<evidence type="ECO:0000313" key="2">
    <source>
        <dbReference type="EMBL" id="GEP94783.1"/>
    </source>
</evidence>
<proteinExistence type="predicted"/>
<dbReference type="RefSeq" id="WP_146858474.1">
    <property type="nucleotide sequence ID" value="NZ_BKAU01000001.1"/>
</dbReference>
<dbReference type="EMBL" id="BKAU01000001">
    <property type="protein sequence ID" value="GEP94783.1"/>
    <property type="molecule type" value="Genomic_DNA"/>
</dbReference>
<accession>A0A512RGE4</accession>
<dbReference type="PANTHER" id="PTHR45947:SF3">
    <property type="entry name" value="SULFOQUINOVOSYL TRANSFERASE SQD2"/>
    <property type="match status" value="1"/>
</dbReference>
<dbReference type="InterPro" id="IPR001296">
    <property type="entry name" value="Glyco_trans_1"/>
</dbReference>
<dbReference type="PANTHER" id="PTHR45947">
    <property type="entry name" value="SULFOQUINOVOSYL TRANSFERASE SQD2"/>
    <property type="match status" value="1"/>
</dbReference>
<keyword evidence="2" id="KW-0808">Transferase</keyword>
<keyword evidence="3" id="KW-1185">Reference proteome</keyword>
<dbReference type="Pfam" id="PF00534">
    <property type="entry name" value="Glycos_transf_1"/>
    <property type="match status" value="1"/>
</dbReference>
<dbReference type="GO" id="GO:0016757">
    <property type="term" value="F:glycosyltransferase activity"/>
    <property type="evidence" value="ECO:0007669"/>
    <property type="project" value="InterPro"/>
</dbReference>
<name>A0A512RGE4_9BACT</name>
<evidence type="ECO:0000313" key="3">
    <source>
        <dbReference type="Proteomes" id="UP000321436"/>
    </source>
</evidence>
<dbReference type="InterPro" id="IPR050194">
    <property type="entry name" value="Glycosyltransferase_grp1"/>
</dbReference>
<feature type="domain" description="Glycosyl transferase family 1" evidence="1">
    <location>
        <begin position="232"/>
        <end position="385"/>
    </location>
</feature>
<protein>
    <submittedName>
        <fullName evidence="2">Glycosyl transferase family 1</fullName>
    </submittedName>
</protein>
<gene>
    <name evidence="2" type="primary">wbmA</name>
    <name evidence="2" type="ORF">CCY01nite_10430</name>
</gene>
<dbReference type="Gene3D" id="3.40.50.2000">
    <property type="entry name" value="Glycogen Phosphorylase B"/>
    <property type="match status" value="2"/>
</dbReference>